<evidence type="ECO:0000256" key="4">
    <source>
        <dbReference type="ARBA" id="ARBA00022807"/>
    </source>
</evidence>
<dbReference type="SUPFAM" id="SSF54001">
    <property type="entry name" value="Cysteine proteinases"/>
    <property type="match status" value="1"/>
</dbReference>
<reference evidence="9 10" key="1">
    <citation type="submission" date="2019-10" db="EMBL/GenBank/DDBJ databases">
        <title>Streptomyces sp. nov., a novel actinobacterium isolated from alkaline environment.</title>
        <authorList>
            <person name="Golinska P."/>
        </authorList>
    </citation>
    <scope>NUCLEOTIDE SEQUENCE [LARGE SCALE GENOMIC DNA]</scope>
    <source>
        <strain evidence="9 10">OF1</strain>
    </source>
</reference>
<feature type="region of interest" description="Disordered" evidence="5">
    <location>
        <begin position="113"/>
        <end position="165"/>
    </location>
</feature>
<sequence length="288" mass="29103">MSSNAHIRRHRKPRRSARNTLISTGVAGGVLTTLAVTGAASPASVATASPVDTVEMPTLGDLVSQGADEAVYATQSIAVQYELRAEQAEAAGKARKAAAKTAKVAAEKERKAAEAAAERARQAAEKRAAEARAAEARAADTRASRSTQRTLPGTSTATAPTTQAPASAATGSAAAVAAFARAQVGKPYVLGATGPNAYDCSGLTTAALRQVGVSLPRTSQAQSSAGTEVGLGNLRPGDILYWGGKGSATHVAIYVGDGKYVGAQNPRAGVGLYNMGWGGTPSGAVRFV</sequence>
<name>A0A5P0YXB4_9ACTN</name>
<dbReference type="OrthoDB" id="5177647at2"/>
<evidence type="ECO:0000256" key="1">
    <source>
        <dbReference type="ARBA" id="ARBA00007074"/>
    </source>
</evidence>
<protein>
    <submittedName>
        <fullName evidence="7">C40 family peptidase</fullName>
    </submittedName>
    <submittedName>
        <fullName evidence="9">Glycoside hydrolase</fullName>
    </submittedName>
</protein>
<dbReference type="Proteomes" id="UP000525686">
    <property type="component" value="Unassembled WGS sequence"/>
</dbReference>
<dbReference type="EMBL" id="JABJXA010000059">
    <property type="protein sequence ID" value="MBB1259601.1"/>
    <property type="molecule type" value="Genomic_DNA"/>
</dbReference>
<dbReference type="InterPro" id="IPR038765">
    <property type="entry name" value="Papain-like_cys_pep_sf"/>
</dbReference>
<accession>A0A5P0YXB4</accession>
<comment type="similarity">
    <text evidence="1">Belongs to the peptidase C40 family.</text>
</comment>
<dbReference type="Proteomes" id="UP000320857">
    <property type="component" value="Unassembled WGS sequence"/>
</dbReference>
<feature type="compositionally biased region" description="Basic and acidic residues" evidence="5">
    <location>
        <begin position="113"/>
        <end position="143"/>
    </location>
</feature>
<proteinExistence type="inferred from homology"/>
<evidence type="ECO:0000256" key="2">
    <source>
        <dbReference type="ARBA" id="ARBA00022670"/>
    </source>
</evidence>
<feature type="domain" description="NlpC/P60" evidence="6">
    <location>
        <begin position="170"/>
        <end position="288"/>
    </location>
</feature>
<dbReference type="PANTHER" id="PTHR47053:SF1">
    <property type="entry name" value="MUREIN DD-ENDOPEPTIDASE MEPH-RELATED"/>
    <property type="match status" value="1"/>
</dbReference>
<evidence type="ECO:0000256" key="3">
    <source>
        <dbReference type="ARBA" id="ARBA00022801"/>
    </source>
</evidence>
<evidence type="ECO:0000313" key="7">
    <source>
        <dbReference type="EMBL" id="MBB1256499.1"/>
    </source>
</evidence>
<evidence type="ECO:0000313" key="9">
    <source>
        <dbReference type="EMBL" id="MQS04926.1"/>
    </source>
</evidence>
<feature type="compositionally biased region" description="Low complexity" evidence="5">
    <location>
        <begin position="152"/>
        <end position="165"/>
    </location>
</feature>
<keyword evidence="2" id="KW-0645">Protease</keyword>
<dbReference type="Gene3D" id="3.90.1720.10">
    <property type="entry name" value="endopeptidase domain like (from Nostoc punctiforme)"/>
    <property type="match status" value="1"/>
</dbReference>
<evidence type="ECO:0000313" key="10">
    <source>
        <dbReference type="Proteomes" id="UP000320857"/>
    </source>
</evidence>
<evidence type="ECO:0000313" key="11">
    <source>
        <dbReference type="Proteomes" id="UP000517765"/>
    </source>
</evidence>
<dbReference type="InterPro" id="IPR000064">
    <property type="entry name" value="NLP_P60_dom"/>
</dbReference>
<evidence type="ECO:0000313" key="8">
    <source>
        <dbReference type="EMBL" id="MBB1259601.1"/>
    </source>
</evidence>
<gene>
    <name evidence="9" type="ORF">FNX44_024330</name>
    <name evidence="7" type="ORF">H3146_24560</name>
    <name evidence="8" type="ORF">H3147_12260</name>
</gene>
<keyword evidence="4" id="KW-0788">Thiol protease</keyword>
<dbReference type="Proteomes" id="UP000517765">
    <property type="component" value="Unassembled WGS sequence"/>
</dbReference>
<dbReference type="PANTHER" id="PTHR47053">
    <property type="entry name" value="MUREIN DD-ENDOPEPTIDASE MEPH-RELATED"/>
    <property type="match status" value="1"/>
</dbReference>
<evidence type="ECO:0000313" key="12">
    <source>
        <dbReference type="Proteomes" id="UP000525686"/>
    </source>
</evidence>
<keyword evidence="10" id="KW-1185">Reference proteome</keyword>
<dbReference type="EMBL" id="VJYK02000386">
    <property type="protein sequence ID" value="MQS04926.1"/>
    <property type="molecule type" value="Genomic_DNA"/>
</dbReference>
<evidence type="ECO:0000256" key="5">
    <source>
        <dbReference type="SAM" id="MobiDB-lite"/>
    </source>
</evidence>
<dbReference type="GO" id="GO:0008234">
    <property type="term" value="F:cysteine-type peptidase activity"/>
    <property type="evidence" value="ECO:0007669"/>
    <property type="project" value="UniProtKB-KW"/>
</dbReference>
<reference evidence="11 12" key="2">
    <citation type="submission" date="2020-05" db="EMBL/GenBank/DDBJ databases">
        <title>Classification of alakaliphilic streptomycetes isolated from an alkaline soil next to Lonar Crater, India and a proposal for the recognition of Streptomyces alkaliterrae sp. nov.</title>
        <authorList>
            <person name="Golinska P."/>
        </authorList>
    </citation>
    <scope>NUCLEOTIDE SEQUENCE [LARGE SCALE GENOMIC DNA]</scope>
    <source>
        <strain evidence="12">OF3</strain>
        <strain evidence="11">OF8</strain>
    </source>
</reference>
<evidence type="ECO:0000259" key="6">
    <source>
        <dbReference type="PROSITE" id="PS51935"/>
    </source>
</evidence>
<comment type="caution">
    <text evidence="9">The sequence shown here is derived from an EMBL/GenBank/DDBJ whole genome shotgun (WGS) entry which is preliminary data.</text>
</comment>
<dbReference type="PROSITE" id="PS51935">
    <property type="entry name" value="NLPC_P60"/>
    <property type="match status" value="1"/>
</dbReference>
<dbReference type="Pfam" id="PF00877">
    <property type="entry name" value="NLPC_P60"/>
    <property type="match status" value="1"/>
</dbReference>
<dbReference type="EMBL" id="JABJWZ010000375">
    <property type="protein sequence ID" value="MBB1256499.1"/>
    <property type="molecule type" value="Genomic_DNA"/>
</dbReference>
<feature type="region of interest" description="Disordered" evidence="5">
    <location>
        <begin position="1"/>
        <end position="21"/>
    </location>
</feature>
<feature type="compositionally biased region" description="Basic residues" evidence="5">
    <location>
        <begin position="1"/>
        <end position="17"/>
    </location>
</feature>
<dbReference type="InterPro" id="IPR051202">
    <property type="entry name" value="Peptidase_C40"/>
</dbReference>
<organism evidence="9 10">
    <name type="scientific">Streptomyces alkaliterrae</name>
    <dbReference type="NCBI Taxonomy" id="2213162"/>
    <lineage>
        <taxon>Bacteria</taxon>
        <taxon>Bacillati</taxon>
        <taxon>Actinomycetota</taxon>
        <taxon>Actinomycetes</taxon>
        <taxon>Kitasatosporales</taxon>
        <taxon>Streptomycetaceae</taxon>
        <taxon>Streptomyces</taxon>
    </lineage>
</organism>
<keyword evidence="3 9" id="KW-0378">Hydrolase</keyword>
<dbReference type="AlphaFoldDB" id="A0A5P0YXB4"/>
<reference evidence="7" key="3">
    <citation type="journal article" name="Syst. Appl. Microbiol.">
        <title>Streptomyces alkaliterrae sp. nov., isolated from an alkaline soil, and emended descriptions of Streptomyces alkaliphilus, Streptomyces calidiresistens and Streptomyces durbertensis.</title>
        <authorList>
            <person name="Swiecimska M."/>
            <person name="Golinska P."/>
            <person name="Nouioui I."/>
            <person name="Wypij M."/>
            <person name="Rai M."/>
            <person name="Sangal V."/>
            <person name="Goodfellow M."/>
        </authorList>
    </citation>
    <scope>NUCLEOTIDE SEQUENCE</scope>
    <source>
        <strain evidence="7">OF3</strain>
        <strain evidence="8">OF8</strain>
    </source>
</reference>
<dbReference type="GO" id="GO:0006508">
    <property type="term" value="P:proteolysis"/>
    <property type="evidence" value="ECO:0007669"/>
    <property type="project" value="UniProtKB-KW"/>
</dbReference>